<dbReference type="SMART" id="SM00044">
    <property type="entry name" value="CYCc"/>
    <property type="match status" value="2"/>
</dbReference>
<dbReference type="InterPro" id="IPR023298">
    <property type="entry name" value="ATPase_P-typ_TM_dom_sf"/>
</dbReference>
<dbReference type="InterPro" id="IPR036259">
    <property type="entry name" value="MFS_trans_sf"/>
</dbReference>
<gene>
    <name evidence="9" type="ORF">BSTOLATCC_MIC7672</name>
</gene>
<dbReference type="Pfam" id="PF16209">
    <property type="entry name" value="PhoLip_ATPase_N"/>
    <property type="match status" value="1"/>
</dbReference>
<feature type="transmembrane region" description="Helical" evidence="7">
    <location>
        <begin position="956"/>
        <end position="976"/>
    </location>
</feature>
<dbReference type="SUPFAM" id="SSF55073">
    <property type="entry name" value="Nucleotide cyclase"/>
    <property type="match status" value="2"/>
</dbReference>
<dbReference type="GO" id="GO:0045332">
    <property type="term" value="P:phospholipid translocation"/>
    <property type="evidence" value="ECO:0007669"/>
    <property type="project" value="TreeGrafter"/>
</dbReference>
<evidence type="ECO:0000256" key="3">
    <source>
        <dbReference type="ARBA" id="ARBA00022723"/>
    </source>
</evidence>
<feature type="transmembrane region" description="Helical" evidence="7">
    <location>
        <begin position="1351"/>
        <end position="1373"/>
    </location>
</feature>
<feature type="transmembrane region" description="Helical" evidence="7">
    <location>
        <begin position="1734"/>
        <end position="1753"/>
    </location>
</feature>
<comment type="caution">
    <text evidence="9">The sequence shown here is derived from an EMBL/GenBank/DDBJ whole genome shotgun (WGS) entry which is preliminary data.</text>
</comment>
<evidence type="ECO:0000256" key="4">
    <source>
        <dbReference type="ARBA" id="ARBA00022842"/>
    </source>
</evidence>
<dbReference type="PROSITE" id="PS50125">
    <property type="entry name" value="GUANYLATE_CYCLASE_2"/>
    <property type="match status" value="2"/>
</dbReference>
<feature type="transmembrane region" description="Helical" evidence="7">
    <location>
        <begin position="1213"/>
        <end position="1232"/>
    </location>
</feature>
<dbReference type="GO" id="GO:0006890">
    <property type="term" value="P:retrograde vesicle-mediated transport, Golgi to endoplasmic reticulum"/>
    <property type="evidence" value="ECO:0007669"/>
    <property type="project" value="TreeGrafter"/>
</dbReference>
<evidence type="ECO:0000256" key="5">
    <source>
        <dbReference type="ARBA" id="ARBA00022989"/>
    </source>
</evidence>
<feature type="transmembrane region" description="Helical" evidence="7">
    <location>
        <begin position="1044"/>
        <end position="1062"/>
    </location>
</feature>
<dbReference type="GO" id="GO:0009190">
    <property type="term" value="P:cyclic nucleotide biosynthetic process"/>
    <property type="evidence" value="ECO:0007669"/>
    <property type="project" value="InterPro"/>
</dbReference>
<dbReference type="PANTHER" id="PTHR24092">
    <property type="entry name" value="PROBABLE PHOSPHOLIPID-TRANSPORTING ATPASE"/>
    <property type="match status" value="1"/>
</dbReference>
<dbReference type="CDD" id="cd07302">
    <property type="entry name" value="CHD"/>
    <property type="match status" value="2"/>
</dbReference>
<evidence type="ECO:0000313" key="10">
    <source>
        <dbReference type="Proteomes" id="UP001162131"/>
    </source>
</evidence>
<dbReference type="GO" id="GO:0000166">
    <property type="term" value="F:nucleotide binding"/>
    <property type="evidence" value="ECO:0007669"/>
    <property type="project" value="InterPro"/>
</dbReference>
<dbReference type="InterPro" id="IPR023214">
    <property type="entry name" value="HAD_sf"/>
</dbReference>
<feature type="transmembrane region" description="Helical" evidence="7">
    <location>
        <begin position="1812"/>
        <end position="1831"/>
    </location>
</feature>
<dbReference type="Gene3D" id="3.30.70.1230">
    <property type="entry name" value="Nucleotide cyclase"/>
    <property type="match status" value="2"/>
</dbReference>
<evidence type="ECO:0000259" key="8">
    <source>
        <dbReference type="PROSITE" id="PS50125"/>
    </source>
</evidence>
<proteinExistence type="predicted"/>
<feature type="transmembrane region" description="Helical" evidence="7">
    <location>
        <begin position="1069"/>
        <end position="1089"/>
    </location>
</feature>
<dbReference type="InterPro" id="IPR001054">
    <property type="entry name" value="A/G_cyclase"/>
</dbReference>
<feature type="transmembrane region" description="Helical" evidence="7">
    <location>
        <begin position="1762"/>
        <end position="1782"/>
    </location>
</feature>
<keyword evidence="10" id="KW-1185">Reference proteome</keyword>
<dbReference type="GO" id="GO:0046872">
    <property type="term" value="F:metal ion binding"/>
    <property type="evidence" value="ECO:0007669"/>
    <property type="project" value="UniProtKB-KW"/>
</dbReference>
<dbReference type="InterPro" id="IPR023299">
    <property type="entry name" value="ATPase_P-typ_cyto_dom_N"/>
</dbReference>
<evidence type="ECO:0000256" key="7">
    <source>
        <dbReference type="SAM" id="Phobius"/>
    </source>
</evidence>
<feature type="transmembrane region" description="Helical" evidence="7">
    <location>
        <begin position="1294"/>
        <end position="1311"/>
    </location>
</feature>
<dbReference type="InterPro" id="IPR029787">
    <property type="entry name" value="Nucleotide_cyclase"/>
</dbReference>
<feature type="transmembrane region" description="Helical" evidence="7">
    <location>
        <begin position="1318"/>
        <end position="1339"/>
    </location>
</feature>
<keyword evidence="2 7" id="KW-0812">Transmembrane</keyword>
<dbReference type="GO" id="GO:0005768">
    <property type="term" value="C:endosome"/>
    <property type="evidence" value="ECO:0007669"/>
    <property type="project" value="TreeGrafter"/>
</dbReference>
<dbReference type="SUPFAM" id="SSF56784">
    <property type="entry name" value="HAD-like"/>
    <property type="match status" value="1"/>
</dbReference>
<accession>A0AAU9ITS6</accession>
<dbReference type="Gene3D" id="3.40.50.1000">
    <property type="entry name" value="HAD superfamily/HAD-like"/>
    <property type="match status" value="1"/>
</dbReference>
<dbReference type="Pfam" id="PF16212">
    <property type="entry name" value="PhoLip_ATPase_C"/>
    <property type="match status" value="1"/>
</dbReference>
<feature type="transmembrane region" description="Helical" evidence="7">
    <location>
        <begin position="1006"/>
        <end position="1024"/>
    </location>
</feature>
<dbReference type="GO" id="GO:0035556">
    <property type="term" value="P:intracellular signal transduction"/>
    <property type="evidence" value="ECO:0007669"/>
    <property type="project" value="InterPro"/>
</dbReference>
<feature type="transmembrane region" description="Helical" evidence="7">
    <location>
        <begin position="1270"/>
        <end position="1288"/>
    </location>
</feature>
<comment type="subcellular location">
    <subcellularLocation>
        <location evidence="1">Membrane</location>
        <topology evidence="1">Multi-pass membrane protein</topology>
    </subcellularLocation>
</comment>
<feature type="transmembrane region" description="Helical" evidence="7">
    <location>
        <begin position="279"/>
        <end position="301"/>
    </location>
</feature>
<protein>
    <recommendedName>
        <fullName evidence="8">Guanylate cyclase domain-containing protein</fullName>
    </recommendedName>
</protein>
<evidence type="ECO:0000256" key="2">
    <source>
        <dbReference type="ARBA" id="ARBA00022692"/>
    </source>
</evidence>
<evidence type="ECO:0000256" key="6">
    <source>
        <dbReference type="ARBA" id="ARBA00023136"/>
    </source>
</evidence>
<keyword evidence="3" id="KW-0479">Metal-binding</keyword>
<feature type="transmembrane region" description="Helical" evidence="7">
    <location>
        <begin position="923"/>
        <end position="944"/>
    </location>
</feature>
<feature type="domain" description="Guanylate cyclase" evidence="8">
    <location>
        <begin position="1908"/>
        <end position="2038"/>
    </location>
</feature>
<evidence type="ECO:0000313" key="9">
    <source>
        <dbReference type="EMBL" id="CAG9312880.1"/>
    </source>
</evidence>
<dbReference type="InterPro" id="IPR008250">
    <property type="entry name" value="ATPase_P-typ_transduc_dom_A_sf"/>
</dbReference>
<dbReference type="GO" id="GO:0005886">
    <property type="term" value="C:plasma membrane"/>
    <property type="evidence" value="ECO:0007669"/>
    <property type="project" value="TreeGrafter"/>
</dbReference>
<name>A0AAU9ITS6_9CILI</name>
<dbReference type="Pfam" id="PF00211">
    <property type="entry name" value="Guanylate_cyc"/>
    <property type="match status" value="2"/>
</dbReference>
<keyword evidence="6 7" id="KW-0472">Membrane</keyword>
<feature type="transmembrane region" description="Helical" evidence="7">
    <location>
        <begin position="1837"/>
        <end position="1855"/>
    </location>
</feature>
<dbReference type="InterPro" id="IPR036412">
    <property type="entry name" value="HAD-like_sf"/>
</dbReference>
<dbReference type="Proteomes" id="UP001162131">
    <property type="component" value="Unassembled WGS sequence"/>
</dbReference>
<evidence type="ECO:0000256" key="1">
    <source>
        <dbReference type="ARBA" id="ARBA00004141"/>
    </source>
</evidence>
<dbReference type="SUPFAM" id="SSF103473">
    <property type="entry name" value="MFS general substrate transporter"/>
    <property type="match status" value="1"/>
</dbReference>
<dbReference type="PANTHER" id="PTHR24092:SF5">
    <property type="entry name" value="PHOSPHOLIPID-TRANSPORTING ATPASE"/>
    <property type="match status" value="1"/>
</dbReference>
<dbReference type="Gene3D" id="2.70.150.10">
    <property type="entry name" value="Calcium-transporting ATPase, cytoplasmic transduction domain A"/>
    <property type="match status" value="1"/>
</dbReference>
<organism evidence="9 10">
    <name type="scientific">Blepharisma stoltei</name>
    <dbReference type="NCBI Taxonomy" id="1481888"/>
    <lineage>
        <taxon>Eukaryota</taxon>
        <taxon>Sar</taxon>
        <taxon>Alveolata</taxon>
        <taxon>Ciliophora</taxon>
        <taxon>Postciliodesmatophora</taxon>
        <taxon>Heterotrichea</taxon>
        <taxon>Heterotrichida</taxon>
        <taxon>Blepharismidae</taxon>
        <taxon>Blepharisma</taxon>
    </lineage>
</organism>
<dbReference type="SUPFAM" id="SSF81665">
    <property type="entry name" value="Calcium ATPase, transmembrane domain M"/>
    <property type="match status" value="1"/>
</dbReference>
<feature type="transmembrane region" description="Helical" evidence="7">
    <location>
        <begin position="1700"/>
        <end position="1728"/>
    </location>
</feature>
<dbReference type="SUPFAM" id="SSF81653">
    <property type="entry name" value="Calcium ATPase, transduction domain A"/>
    <property type="match status" value="1"/>
</dbReference>
<dbReference type="EMBL" id="CAJZBQ010000009">
    <property type="protein sequence ID" value="CAG9312880.1"/>
    <property type="molecule type" value="Genomic_DNA"/>
</dbReference>
<reference evidence="9" key="1">
    <citation type="submission" date="2021-09" db="EMBL/GenBank/DDBJ databases">
        <authorList>
            <consortium name="AG Swart"/>
            <person name="Singh M."/>
            <person name="Singh A."/>
            <person name="Seah K."/>
            <person name="Emmerich C."/>
        </authorList>
    </citation>
    <scope>NUCLEOTIDE SEQUENCE</scope>
    <source>
        <strain evidence="9">ATCC30299</strain>
    </source>
</reference>
<feature type="domain" description="Guanylate cyclase" evidence="8">
    <location>
        <begin position="1425"/>
        <end position="1561"/>
    </location>
</feature>
<dbReference type="InterPro" id="IPR032631">
    <property type="entry name" value="P-type_ATPase_N"/>
</dbReference>
<dbReference type="GO" id="GO:0006897">
    <property type="term" value="P:endocytosis"/>
    <property type="evidence" value="ECO:0007669"/>
    <property type="project" value="TreeGrafter"/>
</dbReference>
<dbReference type="GO" id="GO:0140326">
    <property type="term" value="F:ATPase-coupled intramembrane lipid transporter activity"/>
    <property type="evidence" value="ECO:0007669"/>
    <property type="project" value="TreeGrafter"/>
</dbReference>
<dbReference type="InterPro" id="IPR032630">
    <property type="entry name" value="P_typ_ATPase_c"/>
</dbReference>
<feature type="transmembrane region" description="Helical" evidence="7">
    <location>
        <begin position="1109"/>
        <end position="1130"/>
    </location>
</feature>
<feature type="transmembrane region" description="Helical" evidence="7">
    <location>
        <begin position="1244"/>
        <end position="1263"/>
    </location>
</feature>
<dbReference type="GO" id="GO:0005802">
    <property type="term" value="C:trans-Golgi network"/>
    <property type="evidence" value="ECO:0007669"/>
    <property type="project" value="TreeGrafter"/>
</dbReference>
<feature type="transmembrane region" description="Helical" evidence="7">
    <location>
        <begin position="321"/>
        <end position="344"/>
    </location>
</feature>
<keyword evidence="5 7" id="KW-1133">Transmembrane helix</keyword>
<dbReference type="Gene3D" id="3.40.1110.10">
    <property type="entry name" value="Calcium-transporting ATPase, cytoplasmic domain N"/>
    <property type="match status" value="1"/>
</dbReference>
<sequence length="2090" mass="237001">MASYAETNWREFKVDGNAKVENSIFPNNCAKSTRYTLLTIIPLNLFEQFQRSSNIWFLLVSVFQLIPINLNPTDSWSTIAPLAILLFFTLIKDAYNDLYRWKDDKKINTILYSRWNGENFVKVQSKDMLVGNIVLLNDGDIVPADMILLASEKEKEQVYLDTTGIIGNAIFKEIKKISEIQRFLNSVEDDSILKKFQAKVRMGEPNSDFSKFRGKIKLNGFPKAFDIHAEQALFRGAKLNGTSWAIGLIVYTGHDTKTLLNTRKPIKKTSSLERRINRWVGIILLILFGLVVFSICAYYYISESSDRYSYSTYSLPEMFVTFTLLFNNIIPISLFVTMDIIRILQVIYIQINSRQRINFKTGDINEDLGQVEYVLLNKSGALTECEFTVQLCMIDSEIYRRVENNEQNLISDEEKTLFLKPAAFNINYTERFSSEGPKDEAKSFEKLSEELRDKSSEQKTEFLKCLAVSNSAFPNKISSLSPDDKALSAFSLDLGIKILSNSTNSCEIEINDHKYSYTILGSKPSNSNSKKARVIVRAGEKEPAIMYIKGSYEAIIPLLKNDDIRLNLLFDAKKIINEGTKPVFLARKVLSNEELKDFLQKIEIARCSPLNINYKYENIYSEFEKNADFLGIVGIKDTILPETIECVEALQKAGIKLWLASGDSEDNTIQSAYGAKLLNSHTSLVHIKGATSVYGITKMLQRVIATHIYHEIARSKLPTFAAPQQLARFNSAPKEKALNDNEDNPETDSIVSEYLEEASIILEEISTAGNATLAYQSLLKIGSTLVADDYLSKHFFPETVNFSVSLDRKSFEIALSDQDSRKLMACVLLAAKCVCFHDLLPKDKDNLVKLLKENLSFKPVVLAIGAGNSNISMIQGADIGVGIQGKTHSHASNFCEVSVEHFSVLKDLLLLYGHRNYTRMSRIILLFFYKNFILTAVTFGYIFMSDYSGATIYNSGLLVGYNLLYTTFPLFMLGVFDLDIERAKIFEHPQIYVQGIVNKLFSWKKLVYYSTLSIVQAAIILLLVSEVFDKAINNDGFSEDQNLFGTTMFISTVFVALYQIWIDTFSYNILYCISHILSLALLVGYICISNEYKFPNWEQLGIGTEISKFPISLISFLITPLLAIVPGYFYKAYIILFKPSMRELIMVAPEKAEEIEFSRLANYSGGLLNAYRDSSIWKSNNEKNKFDMNWMLKFISPYIENLYRDHYIHDHILMYRLICGLIWIILLFWTIYEVVVQSPSLSYTVIRIVMVLAFSAVLLLVMLDYFKRHYVFYTLAIIFLFIIAMAISDANYEKTGLLSTSMVPAISYILFDVDYLSITLLNIINIGLFLMALLIYYIGNSSYGNTEAILLIIKSMILIVAISVTSAFIGYFLDKSKREEHKLMNITENAVEKIQTILSYLLPSFVRNRVKKGARYIAEDQGTVTVLFCDIYDFDRICKEYNPNELTTFLDQIFQKFDQMCDTIGVTKIETVGKTYMACAGLKDSELEMSKHLKEVTHARRCIEMSLAIIREIQSIKLKYGSTLQVKIGINSGPVTSGVVGYHKPQFSLVGDTVNTASRMCSTLEQTNAIQISKDTYKLLENHNGLKFEPKEVEAKGKGLMKTFIVTESIEGSVEDIILPMNTMMNNPPIAQNFDPQFDDEDDDTYNISRSLTHFDISDKKSAFKKNDPGIIKPVKICDFSIRETENQKKFRLEQTLRNYVTVLLGLSTAVIAYGMLLAVSILEAWLLSGYSDANISIMRIVIVGALIGLIVIHRLMNKMRFYPLFTIPVLLLMLITVLYSIFDDKKFSDDLIALEIMYIIIILNHASDMPLSAIILVSIGIFTPWVIAAALNGSDLANILLVFGFAIINTSAVYSREQRVRINFNLQHLAEREIQETDKLLVQMMPPHVLENMKQDKSITDKLQDVTLLFADIVGFTAWSSNKRPKQIVKMLSELFTQFDKKCVELSVYKVHTIGDCYVVMGYNGSANRDIGKECLNMLKMAQNMIEIINAVNLLHGSELNMRIGLHTGTVIAGIIGTNIVRYDIYGPDVLIANKMESNGKPGEINVSDKTKELLEKNYNGEFEYTFNKEVPAKAIDRVHQSYFIKPAN</sequence>
<keyword evidence="4" id="KW-0460">Magnesium</keyword>